<dbReference type="SMART" id="SM00409">
    <property type="entry name" value="IG"/>
    <property type="match status" value="2"/>
</dbReference>
<name>A0A8C6QSK7_NANGA</name>
<protein>
    <recommendedName>
        <fullName evidence="15">Ig-like domain-containing protein</fullName>
    </recommendedName>
</protein>
<dbReference type="InterPro" id="IPR036179">
    <property type="entry name" value="Ig-like_dom_sf"/>
</dbReference>
<keyword evidence="10" id="KW-0675">Receptor</keyword>
<dbReference type="GeneID" id="103746773"/>
<reference evidence="16" key="1">
    <citation type="submission" date="2025-08" db="UniProtKB">
        <authorList>
            <consortium name="Ensembl"/>
        </authorList>
    </citation>
    <scope>IDENTIFICATION</scope>
</reference>
<evidence type="ECO:0000256" key="7">
    <source>
        <dbReference type="ARBA" id="ARBA00022989"/>
    </source>
</evidence>
<feature type="domain" description="Ig-like" evidence="15">
    <location>
        <begin position="144"/>
        <end position="212"/>
    </location>
</feature>
<proteinExistence type="predicted"/>
<sequence>MRILPFLPLAMESNWANYKHLQTLSQMLLWTAVLALALVAGTHDLPKAVVKLEPPWIQVLKEDNVTLKCEGAHDLGNYSYSTQWFHNGSRISGQDQSSYRFKVTMNDSGEYQCQMDQTSLSGPVYLGVTSDWLLLQTSQLVFQEGETFTLKCHSWKSQALNKITFFQNGNPMRFSNNNSWLISKANHTHSGDYYCKAFLGKNLHTSKSVTLTVRGPKPSNSSLTLTVVAAVTGIAVAVIVIILIVLAYRKQKQAPANPIDDEEAAKTEAENTITYSLLKHPEAVDEDTEPDYQNHL</sequence>
<dbReference type="InterPro" id="IPR050488">
    <property type="entry name" value="Ig_Fc_receptor"/>
</dbReference>
<feature type="domain" description="Ig-like" evidence="15">
    <location>
        <begin position="46"/>
        <end position="129"/>
    </location>
</feature>
<keyword evidence="5" id="KW-0732">Signal</keyword>
<dbReference type="GeneTree" id="ENSGT01050000244808"/>
<keyword evidence="3" id="KW-0390">IgG-binding protein</keyword>
<dbReference type="InterPro" id="IPR003599">
    <property type="entry name" value="Ig_sub"/>
</dbReference>
<dbReference type="FunFam" id="2.60.40.10:FF:000356">
    <property type="entry name" value="Low affinity immunoglobulin gamma Fc region receptor III-A"/>
    <property type="match status" value="1"/>
</dbReference>
<dbReference type="OrthoDB" id="6151406at2759"/>
<dbReference type="CTD" id="2213"/>
<dbReference type="OMA" id="LEDDICY"/>
<dbReference type="Pfam" id="PF13895">
    <property type="entry name" value="Ig_2"/>
    <property type="match status" value="2"/>
</dbReference>
<evidence type="ECO:0000256" key="8">
    <source>
        <dbReference type="ARBA" id="ARBA00023136"/>
    </source>
</evidence>
<evidence type="ECO:0000256" key="10">
    <source>
        <dbReference type="ARBA" id="ARBA00023170"/>
    </source>
</evidence>
<evidence type="ECO:0000256" key="4">
    <source>
        <dbReference type="ARBA" id="ARBA00022692"/>
    </source>
</evidence>
<keyword evidence="2" id="KW-1003">Cell membrane</keyword>
<dbReference type="InterPro" id="IPR003598">
    <property type="entry name" value="Ig_sub2"/>
</dbReference>
<dbReference type="GO" id="GO:0050766">
    <property type="term" value="P:positive regulation of phagocytosis"/>
    <property type="evidence" value="ECO:0007669"/>
    <property type="project" value="TreeGrafter"/>
</dbReference>
<keyword evidence="8 14" id="KW-0472">Membrane</keyword>
<comment type="subcellular location">
    <subcellularLocation>
        <location evidence="1">Cell membrane</location>
        <topology evidence="1">Single-pass type I membrane protein</topology>
    </subcellularLocation>
</comment>
<dbReference type="GO" id="GO:0032760">
    <property type="term" value="P:positive regulation of tumor necrosis factor production"/>
    <property type="evidence" value="ECO:0007669"/>
    <property type="project" value="TreeGrafter"/>
</dbReference>
<feature type="region of interest" description="Disordered" evidence="13">
    <location>
        <begin position="277"/>
        <end position="296"/>
    </location>
</feature>
<keyword evidence="17" id="KW-1185">Reference proteome</keyword>
<keyword evidence="12" id="KW-0393">Immunoglobulin domain</keyword>
<evidence type="ECO:0000259" key="15">
    <source>
        <dbReference type="PROSITE" id="PS50835"/>
    </source>
</evidence>
<reference evidence="16" key="2">
    <citation type="submission" date="2025-09" db="UniProtKB">
        <authorList>
            <consortium name="Ensembl"/>
        </authorList>
    </citation>
    <scope>IDENTIFICATION</scope>
</reference>
<evidence type="ECO:0000256" key="11">
    <source>
        <dbReference type="ARBA" id="ARBA00023180"/>
    </source>
</evidence>
<dbReference type="SUPFAM" id="SSF48726">
    <property type="entry name" value="Immunoglobulin"/>
    <property type="match status" value="2"/>
</dbReference>
<dbReference type="GO" id="GO:0001788">
    <property type="term" value="P:antibody-dependent cellular cytotoxicity"/>
    <property type="evidence" value="ECO:0007669"/>
    <property type="project" value="TreeGrafter"/>
</dbReference>
<dbReference type="PANTHER" id="PTHR11481:SF97">
    <property type="entry name" value="LOW AFFINITY IMMUNOGLOBULIN GAMMA FC REGION RECEPTOR II-B-RELATED"/>
    <property type="match status" value="1"/>
</dbReference>
<keyword evidence="11" id="KW-0325">Glycoprotein</keyword>
<dbReference type="RefSeq" id="XP_008847286.1">
    <property type="nucleotide sequence ID" value="XM_008849064.3"/>
</dbReference>
<evidence type="ECO:0000256" key="9">
    <source>
        <dbReference type="ARBA" id="ARBA00023157"/>
    </source>
</evidence>
<evidence type="ECO:0000256" key="13">
    <source>
        <dbReference type="SAM" id="MobiDB-lite"/>
    </source>
</evidence>
<keyword evidence="7 14" id="KW-1133">Transmembrane helix</keyword>
<dbReference type="Proteomes" id="UP000694381">
    <property type="component" value="Unassembled WGS sequence"/>
</dbReference>
<dbReference type="GO" id="GO:0019864">
    <property type="term" value="F:IgG binding"/>
    <property type="evidence" value="ECO:0007669"/>
    <property type="project" value="UniProtKB-KW"/>
</dbReference>
<evidence type="ECO:0000256" key="14">
    <source>
        <dbReference type="SAM" id="Phobius"/>
    </source>
</evidence>
<evidence type="ECO:0000256" key="1">
    <source>
        <dbReference type="ARBA" id="ARBA00004251"/>
    </source>
</evidence>
<keyword evidence="6" id="KW-0677">Repeat</keyword>
<evidence type="ECO:0000256" key="3">
    <source>
        <dbReference type="ARBA" id="ARBA00022652"/>
    </source>
</evidence>
<dbReference type="InterPro" id="IPR013783">
    <property type="entry name" value="Ig-like_fold"/>
</dbReference>
<keyword evidence="9" id="KW-1015">Disulfide bond</keyword>
<organism evidence="16 17">
    <name type="scientific">Nannospalax galili</name>
    <name type="common">Northern Israeli blind subterranean mole rat</name>
    <name type="synonym">Spalax galili</name>
    <dbReference type="NCBI Taxonomy" id="1026970"/>
    <lineage>
        <taxon>Eukaryota</taxon>
        <taxon>Metazoa</taxon>
        <taxon>Chordata</taxon>
        <taxon>Craniata</taxon>
        <taxon>Vertebrata</taxon>
        <taxon>Euteleostomi</taxon>
        <taxon>Mammalia</taxon>
        <taxon>Eutheria</taxon>
        <taxon>Euarchontoglires</taxon>
        <taxon>Glires</taxon>
        <taxon>Rodentia</taxon>
        <taxon>Myomorpha</taxon>
        <taxon>Muroidea</taxon>
        <taxon>Spalacidae</taxon>
        <taxon>Spalacinae</taxon>
        <taxon>Nannospalax</taxon>
    </lineage>
</organism>
<evidence type="ECO:0000256" key="6">
    <source>
        <dbReference type="ARBA" id="ARBA00022737"/>
    </source>
</evidence>
<keyword evidence="4 14" id="KW-0812">Transmembrane</keyword>
<evidence type="ECO:0000313" key="17">
    <source>
        <dbReference type="Proteomes" id="UP000694381"/>
    </source>
</evidence>
<dbReference type="SMART" id="SM00408">
    <property type="entry name" value="IGc2"/>
    <property type="match status" value="2"/>
</dbReference>
<dbReference type="InterPro" id="IPR007110">
    <property type="entry name" value="Ig-like_dom"/>
</dbReference>
<dbReference type="PANTHER" id="PTHR11481">
    <property type="entry name" value="IMMUNOGLOBULIN FC RECEPTOR"/>
    <property type="match status" value="1"/>
</dbReference>
<evidence type="ECO:0000256" key="12">
    <source>
        <dbReference type="ARBA" id="ARBA00023319"/>
    </source>
</evidence>
<evidence type="ECO:0000256" key="2">
    <source>
        <dbReference type="ARBA" id="ARBA00022475"/>
    </source>
</evidence>
<dbReference type="Gene3D" id="2.60.40.10">
    <property type="entry name" value="Immunoglobulins"/>
    <property type="match status" value="2"/>
</dbReference>
<dbReference type="Ensembl" id="ENSNGAT00000013880.1">
    <property type="protein sequence ID" value="ENSNGAP00000008382.1"/>
    <property type="gene ID" value="ENSNGAG00000011371.1"/>
</dbReference>
<accession>A0A8C6QSK7</accession>
<evidence type="ECO:0000313" key="16">
    <source>
        <dbReference type="Ensembl" id="ENSNGAP00000008382.1"/>
    </source>
</evidence>
<dbReference type="GO" id="GO:0019770">
    <property type="term" value="F:IgG receptor activity"/>
    <property type="evidence" value="ECO:0007669"/>
    <property type="project" value="TreeGrafter"/>
</dbReference>
<dbReference type="AlphaFoldDB" id="A0A8C6QSK7"/>
<dbReference type="PROSITE" id="PS50835">
    <property type="entry name" value="IG_LIKE"/>
    <property type="match status" value="2"/>
</dbReference>
<evidence type="ECO:0000256" key="5">
    <source>
        <dbReference type="ARBA" id="ARBA00022729"/>
    </source>
</evidence>
<gene>
    <name evidence="16" type="primary">Fcgr2b</name>
</gene>
<feature type="transmembrane region" description="Helical" evidence="14">
    <location>
        <begin position="223"/>
        <end position="248"/>
    </location>
</feature>
<dbReference type="GO" id="GO:0009897">
    <property type="term" value="C:external side of plasma membrane"/>
    <property type="evidence" value="ECO:0007669"/>
    <property type="project" value="TreeGrafter"/>
</dbReference>